<feature type="domain" description="SbsA Ig-like" evidence="3">
    <location>
        <begin position="54"/>
        <end position="144"/>
    </location>
</feature>
<evidence type="ECO:0000256" key="2">
    <source>
        <dbReference type="SAM" id="SignalP"/>
    </source>
</evidence>
<evidence type="ECO:0000313" key="4">
    <source>
        <dbReference type="EMBL" id="NMM65114.1"/>
    </source>
</evidence>
<evidence type="ECO:0000256" key="1">
    <source>
        <dbReference type="ARBA" id="ARBA00022729"/>
    </source>
</evidence>
<keyword evidence="5" id="KW-1185">Reference proteome</keyword>
<keyword evidence="1 2" id="KW-0732">Signal</keyword>
<dbReference type="InterPro" id="IPR032812">
    <property type="entry name" value="SbsA_Ig"/>
</dbReference>
<organism evidence="4 5">
    <name type="scientific">Clostridium muellerianum</name>
    <dbReference type="NCBI Taxonomy" id="2716538"/>
    <lineage>
        <taxon>Bacteria</taxon>
        <taxon>Bacillati</taxon>
        <taxon>Bacillota</taxon>
        <taxon>Clostridia</taxon>
        <taxon>Eubacteriales</taxon>
        <taxon>Clostridiaceae</taxon>
        <taxon>Clostridium</taxon>
    </lineage>
</organism>
<protein>
    <recommendedName>
        <fullName evidence="3">SbsA Ig-like domain-containing protein</fullName>
    </recommendedName>
</protein>
<dbReference type="Proteomes" id="UP000537131">
    <property type="component" value="Unassembled WGS sequence"/>
</dbReference>
<name>A0A7Y0HPJ8_9CLOT</name>
<dbReference type="AlphaFoldDB" id="A0A7Y0HPJ8"/>
<reference evidence="4 5" key="1">
    <citation type="submission" date="2020-06" db="EMBL/GenBank/DDBJ databases">
        <title>Complete Genome Sequence of Clostridium muelleri sp. nov. P21T, an Acid-Alcohol Producing Acetogen Isolated from Old Hay.</title>
        <authorList>
            <person name="Duncan K.E."/>
            <person name="Tanner R.S."/>
        </authorList>
    </citation>
    <scope>NUCLEOTIDE SEQUENCE [LARGE SCALE GENOMIC DNA]</scope>
    <source>
        <strain evidence="4 5">P21</strain>
    </source>
</reference>
<dbReference type="Gene3D" id="2.60.40.1220">
    <property type="match status" value="1"/>
</dbReference>
<sequence length="249" mass="27075">MKIRNILIASAIFVSLCSGKAMAADNINTSMDRTNLLITASTTNDGDIKVFPERTDVAIDKKWTLKFNKQLNSQAFKKDNIQVLDSNGQAVSVTVQLNSDNMLVDVLPPSSNYTNGQTYSIVVKKSLLSKDNIQLSKEARMKFTIVKSSSGNSSSSGGTNTNVNPALIEAKNVLPKVQELVKTQAEKNLVSTIRSAIDAKISNPSTVTDTASIKAKYYSLSPDEQADFKNALMGNFTIGTLLQLRSLFQ</sequence>
<gene>
    <name evidence="4" type="ORF">HBE96_21245</name>
</gene>
<evidence type="ECO:0000313" key="5">
    <source>
        <dbReference type="Proteomes" id="UP000537131"/>
    </source>
</evidence>
<dbReference type="EMBL" id="JABBNI010000063">
    <property type="protein sequence ID" value="NMM65114.1"/>
    <property type="molecule type" value="Genomic_DNA"/>
</dbReference>
<dbReference type="Pfam" id="PF13205">
    <property type="entry name" value="Big_5"/>
    <property type="match status" value="1"/>
</dbReference>
<dbReference type="InterPro" id="IPR014755">
    <property type="entry name" value="Cu-Rt/internalin_Ig-like"/>
</dbReference>
<proteinExistence type="predicted"/>
<feature type="chain" id="PRO_5030753928" description="SbsA Ig-like domain-containing protein" evidence="2">
    <location>
        <begin position="24"/>
        <end position="249"/>
    </location>
</feature>
<accession>A0A7Y0HPJ8</accession>
<feature type="signal peptide" evidence="2">
    <location>
        <begin position="1"/>
        <end position="23"/>
    </location>
</feature>
<dbReference type="RefSeq" id="WP_169299704.1">
    <property type="nucleotide sequence ID" value="NZ_JABBNI010000063.1"/>
</dbReference>
<comment type="caution">
    <text evidence="4">The sequence shown here is derived from an EMBL/GenBank/DDBJ whole genome shotgun (WGS) entry which is preliminary data.</text>
</comment>
<evidence type="ECO:0000259" key="3">
    <source>
        <dbReference type="Pfam" id="PF13205"/>
    </source>
</evidence>